<comment type="caution">
    <text evidence="4">The sequence shown here is derived from an EMBL/GenBank/DDBJ whole genome shotgun (WGS) entry which is preliminary data.</text>
</comment>
<evidence type="ECO:0000259" key="3">
    <source>
        <dbReference type="Pfam" id="PF20209"/>
    </source>
</evidence>
<proteinExistence type="predicted"/>
<feature type="domain" description="DUF6570" evidence="3">
    <location>
        <begin position="124"/>
        <end position="257"/>
    </location>
</feature>
<organism evidence="4 5">
    <name type="scientific">Frankliniella fusca</name>
    <dbReference type="NCBI Taxonomy" id="407009"/>
    <lineage>
        <taxon>Eukaryota</taxon>
        <taxon>Metazoa</taxon>
        <taxon>Ecdysozoa</taxon>
        <taxon>Arthropoda</taxon>
        <taxon>Hexapoda</taxon>
        <taxon>Insecta</taxon>
        <taxon>Pterygota</taxon>
        <taxon>Neoptera</taxon>
        <taxon>Paraneoptera</taxon>
        <taxon>Thysanoptera</taxon>
        <taxon>Terebrantia</taxon>
        <taxon>Thripoidea</taxon>
        <taxon>Thripidae</taxon>
        <taxon>Frankliniella</taxon>
    </lineage>
</organism>
<sequence length="807" mass="90874">MNAYNKDKLVCDSDGDSVCDSLGGDFETASEDGENAVPGEYPAPNDPAVVADVCKKINKALAGVCAGRCYVCDRLLNERAIRRIDLHHVKEGQRDAVQQRLDKLVTVPGQYDLCATCRSYILKDKDPPSAAVNGFKYPTAPPGLRQLTEVEEHLLALRLPFQQIVHLGTMGRRGQYGVKGSIINVPTDAPDTTRTVIPLLPAEDELCVVNLKRKLVHKRAFARSFVDKEKLVAWGRFLQNTPLYREHGAVFDESRLDAPPANQDDGEPRCTVDGDVYFGQPDEPNGQLEMHERLGTIQHTLLMEDRVQPGVPAQPVSNPANPEQDEVHVAPGEKKTPISVVWDRKAEELAFPGVYLGQPRTFPRHVTRYQAMRSEVRRVDRRGARPQSVLYKYNVHVREQVAGRLRHKFKRGAKAVLGKDITKEQLLDKNFVSSSVKRGLAMPSLLPNSSEYWRGRSHDLFAMVRQLGRPHLFLTLSSAEYHSPTLIKVLQQLHEHHREKDRFAADEADPSAEPPPQPTAATMEAIEGVLQQEDEGAVPSEEKLRLIREDPVVCATYFREILLQLKKYLRLKKNGPMGRYFLKDWFFRIEFQQRGSPHAHCLLWLNDGPDQPLDDLDATIAFIDDLLSCDSTHPLASRNKHNHTATCFKNTHIRHRFVKKCLDAHEAHRHCRFGAPFWPTPRTRIVLPLHADHDVERPGGGTVAANRPKSGTTDRDVSFPTLGFSINFVGVGTSEVHPTNHVECHHRCCQCSCMDLTANPLQFNSNVAPKVFFFTLSVDCQKFLLPNEICLCLRHLIHFLQLDSGDL</sequence>
<dbReference type="Pfam" id="PF20209">
    <property type="entry name" value="DUF6570"/>
    <property type="match status" value="1"/>
</dbReference>
<reference evidence="4" key="1">
    <citation type="submission" date="2021-07" db="EMBL/GenBank/DDBJ databases">
        <authorList>
            <person name="Catto M.A."/>
            <person name="Jacobson A."/>
            <person name="Kennedy G."/>
            <person name="Labadie P."/>
            <person name="Hunt B.G."/>
            <person name="Srinivasan R."/>
        </authorList>
    </citation>
    <scope>NUCLEOTIDE SEQUENCE</scope>
    <source>
        <strain evidence="4">PL_HMW_Pooled</strain>
        <tissue evidence="4">Head</tissue>
    </source>
</reference>
<dbReference type="Pfam" id="PF14214">
    <property type="entry name" value="Helitron_like_N"/>
    <property type="match status" value="1"/>
</dbReference>
<gene>
    <name evidence="4" type="ORF">KUF71_002585</name>
</gene>
<evidence type="ECO:0000313" key="5">
    <source>
        <dbReference type="Proteomes" id="UP001219518"/>
    </source>
</evidence>
<reference evidence="4" key="2">
    <citation type="journal article" date="2023" name="BMC Genomics">
        <title>Pest status, molecular evolution, and epigenetic factors derived from the genome assembly of Frankliniella fusca, a thysanopteran phytovirus vector.</title>
        <authorList>
            <person name="Catto M.A."/>
            <person name="Labadie P.E."/>
            <person name="Jacobson A.L."/>
            <person name="Kennedy G.G."/>
            <person name="Srinivasan R."/>
            <person name="Hunt B.G."/>
        </authorList>
    </citation>
    <scope>NUCLEOTIDE SEQUENCE</scope>
    <source>
        <strain evidence="4">PL_HMW_Pooled</strain>
    </source>
</reference>
<dbReference type="InterPro" id="IPR046700">
    <property type="entry name" value="DUF6570"/>
</dbReference>
<keyword evidence="5" id="KW-1185">Reference proteome</keyword>
<feature type="region of interest" description="Disordered" evidence="1">
    <location>
        <begin position="499"/>
        <end position="519"/>
    </location>
</feature>
<accession>A0AAE1HPX1</accession>
<evidence type="ECO:0000259" key="2">
    <source>
        <dbReference type="Pfam" id="PF14214"/>
    </source>
</evidence>
<dbReference type="AlphaFoldDB" id="A0AAE1HPX1"/>
<evidence type="ECO:0000313" key="4">
    <source>
        <dbReference type="EMBL" id="KAK3925199.1"/>
    </source>
</evidence>
<dbReference type="InterPro" id="IPR025476">
    <property type="entry name" value="Helitron_helicase-like"/>
</dbReference>
<protein>
    <submittedName>
        <fullName evidence="4">Glutamine synthetase</fullName>
    </submittedName>
</protein>
<feature type="domain" description="Helitron helicase-like" evidence="2">
    <location>
        <begin position="406"/>
        <end position="603"/>
    </location>
</feature>
<evidence type="ECO:0000256" key="1">
    <source>
        <dbReference type="SAM" id="MobiDB-lite"/>
    </source>
</evidence>
<name>A0AAE1HPX1_9NEOP</name>
<dbReference type="Proteomes" id="UP001219518">
    <property type="component" value="Unassembled WGS sequence"/>
</dbReference>
<dbReference type="EMBL" id="JAHWGI010001223">
    <property type="protein sequence ID" value="KAK3925199.1"/>
    <property type="molecule type" value="Genomic_DNA"/>
</dbReference>